<protein>
    <recommendedName>
        <fullName evidence="3">Regulatory protein</fullName>
    </recommendedName>
</protein>
<keyword evidence="2" id="KW-1185">Reference proteome</keyword>
<evidence type="ECO:0000313" key="2">
    <source>
        <dbReference type="Proteomes" id="UP000199155"/>
    </source>
</evidence>
<dbReference type="OrthoDB" id="4280480at2"/>
<evidence type="ECO:0008006" key="3">
    <source>
        <dbReference type="Google" id="ProtNLM"/>
    </source>
</evidence>
<proteinExistence type="predicted"/>
<accession>A0A1G9GC88</accession>
<dbReference type="AlphaFoldDB" id="A0A1G9GC88"/>
<evidence type="ECO:0000313" key="1">
    <source>
        <dbReference type="EMBL" id="SDK98171.1"/>
    </source>
</evidence>
<dbReference type="RefSeq" id="WP_093615449.1">
    <property type="nucleotide sequence ID" value="NZ_FNFF01000015.1"/>
</dbReference>
<organism evidence="1 2">
    <name type="scientific">Streptomyces indicus</name>
    <dbReference type="NCBI Taxonomy" id="417292"/>
    <lineage>
        <taxon>Bacteria</taxon>
        <taxon>Bacillati</taxon>
        <taxon>Actinomycetota</taxon>
        <taxon>Actinomycetes</taxon>
        <taxon>Kitasatosporales</taxon>
        <taxon>Streptomycetaceae</taxon>
        <taxon>Streptomyces</taxon>
    </lineage>
</organism>
<reference evidence="1 2" key="1">
    <citation type="submission" date="2016-10" db="EMBL/GenBank/DDBJ databases">
        <authorList>
            <person name="de Groot N.N."/>
        </authorList>
    </citation>
    <scope>NUCLEOTIDE SEQUENCE [LARGE SCALE GENOMIC DNA]</scope>
    <source>
        <strain evidence="1 2">CGMCC 4.5727</strain>
    </source>
</reference>
<dbReference type="EMBL" id="FNFF01000015">
    <property type="protein sequence ID" value="SDK98171.1"/>
    <property type="molecule type" value="Genomic_DNA"/>
</dbReference>
<gene>
    <name evidence="1" type="ORF">SAMN05421806_115118</name>
</gene>
<name>A0A1G9GC88_9ACTN</name>
<sequence length="113" mass="12266">MPSFKVDTSTAGVFVAVEPKYKLVRRDTGEIAVDRETNAKMMTVGLMIADEGEASLYTVSIPETGIPEGLTMGQPVKVVGLRARDWENTFNGEKRFGIAFRAVAILDPSQSEG</sequence>
<dbReference type="STRING" id="417292.SAMN05421806_115118"/>
<dbReference type="Proteomes" id="UP000199155">
    <property type="component" value="Unassembled WGS sequence"/>
</dbReference>